<organism evidence="2 3">
    <name type="scientific">Parasulfuritortus cantonensis</name>
    <dbReference type="NCBI Taxonomy" id="2528202"/>
    <lineage>
        <taxon>Bacteria</taxon>
        <taxon>Pseudomonadati</taxon>
        <taxon>Pseudomonadota</taxon>
        <taxon>Betaproteobacteria</taxon>
        <taxon>Nitrosomonadales</taxon>
        <taxon>Thiobacillaceae</taxon>
        <taxon>Parasulfuritortus</taxon>
    </lineage>
</organism>
<dbReference type="PANTHER" id="PTHR38104">
    <property type="match status" value="1"/>
</dbReference>
<evidence type="ECO:0000259" key="1">
    <source>
        <dbReference type="Pfam" id="PF03872"/>
    </source>
</evidence>
<dbReference type="Gene3D" id="1.10.10.880">
    <property type="entry name" value="Anti sigma-E protein RseA, N-terminal domain"/>
    <property type="match status" value="1"/>
</dbReference>
<feature type="domain" description="Anti sigma-E protein RseA N-terminal" evidence="1">
    <location>
        <begin position="17"/>
        <end position="93"/>
    </location>
</feature>
<evidence type="ECO:0000313" key="2">
    <source>
        <dbReference type="EMBL" id="TCJ19521.1"/>
    </source>
</evidence>
<dbReference type="InterPro" id="IPR005572">
    <property type="entry name" value="Anti-sigma_E_RseA_N"/>
</dbReference>
<dbReference type="EMBL" id="SJZB01000007">
    <property type="protein sequence ID" value="TCJ19521.1"/>
    <property type="molecule type" value="Genomic_DNA"/>
</dbReference>
<dbReference type="AlphaFoldDB" id="A0A4R1BPP8"/>
<dbReference type="GO" id="GO:0016989">
    <property type="term" value="F:sigma factor antagonist activity"/>
    <property type="evidence" value="ECO:0007669"/>
    <property type="project" value="InterPro"/>
</dbReference>
<dbReference type="Pfam" id="PF03872">
    <property type="entry name" value="RseA_N"/>
    <property type="match status" value="1"/>
</dbReference>
<name>A0A4R1BPP8_9PROT</name>
<dbReference type="RefSeq" id="WP_131444517.1">
    <property type="nucleotide sequence ID" value="NZ_SJZB01000007.1"/>
</dbReference>
<reference evidence="2 3" key="1">
    <citation type="submission" date="2019-03" db="EMBL/GenBank/DDBJ databases">
        <title>Genome sequence of Thiobacillaceae bacterium LSR1, a sulfur-oxidizing bacterium isolated from freshwater sediment.</title>
        <authorList>
            <person name="Li S."/>
        </authorList>
    </citation>
    <scope>NUCLEOTIDE SEQUENCE [LARGE SCALE GENOMIC DNA]</scope>
    <source>
        <strain evidence="2 3">LSR1</strain>
    </source>
</reference>
<dbReference type="InterPro" id="IPR036147">
    <property type="entry name" value="Anti-sigma_E_RseA_N_sf"/>
</dbReference>
<evidence type="ECO:0000313" key="3">
    <source>
        <dbReference type="Proteomes" id="UP000295443"/>
    </source>
</evidence>
<dbReference type="CDD" id="cd16328">
    <property type="entry name" value="RseA_N"/>
    <property type="match status" value="1"/>
</dbReference>
<gene>
    <name evidence="2" type="ORF">EZJ19_01400</name>
</gene>
<protein>
    <recommendedName>
        <fullName evidence="1">Anti sigma-E protein RseA N-terminal domain-containing protein</fullName>
    </recommendedName>
</protein>
<comment type="caution">
    <text evidence="2">The sequence shown here is derived from an EMBL/GenBank/DDBJ whole genome shotgun (WGS) entry which is preliminary data.</text>
</comment>
<dbReference type="OrthoDB" id="8561243at2"/>
<sequence length="179" mass="18791">MTELNAMRKPDADEESWLSALFDGELETETAKRHLAHLDPDAARRWADYSLIGDALRGCGGRRPDLTARIGAALADEPTVLAPMAAKHDTPRPYYLAAAAAAVAAIAWGVLSLSPQEGVGPIAPVAVNAPANAVTPATLASASNDEAQPYLAAHQDYAYAVAGEPEMRFTQVSLAGGER</sequence>
<accession>A0A4R1BPP8</accession>
<dbReference type="InterPro" id="IPR052383">
    <property type="entry name" value="Anti-sigma-E_RseA-like"/>
</dbReference>
<dbReference type="PANTHER" id="PTHR38104:SF1">
    <property type="entry name" value="ANTI-SIGMA-E FACTOR RSEA"/>
    <property type="match status" value="1"/>
</dbReference>
<keyword evidence="3" id="KW-1185">Reference proteome</keyword>
<dbReference type="Proteomes" id="UP000295443">
    <property type="component" value="Unassembled WGS sequence"/>
</dbReference>
<dbReference type="SUPFAM" id="SSF89069">
    <property type="entry name" value="N-terminal, cytoplasmic domain of anti-sigmaE factor RseA"/>
    <property type="match status" value="1"/>
</dbReference>
<proteinExistence type="predicted"/>